<name>A0AAE0MBJ5_9PEZI</name>
<dbReference type="Proteomes" id="UP001283341">
    <property type="component" value="Unassembled WGS sequence"/>
</dbReference>
<dbReference type="EMBL" id="JAUEDM010000002">
    <property type="protein sequence ID" value="KAK3326387.1"/>
    <property type="molecule type" value="Genomic_DNA"/>
</dbReference>
<evidence type="ECO:0000256" key="1">
    <source>
        <dbReference type="SAM" id="Phobius"/>
    </source>
</evidence>
<reference evidence="2" key="2">
    <citation type="submission" date="2023-06" db="EMBL/GenBank/DDBJ databases">
        <authorList>
            <consortium name="Lawrence Berkeley National Laboratory"/>
            <person name="Haridas S."/>
            <person name="Hensen N."/>
            <person name="Bonometti L."/>
            <person name="Westerberg I."/>
            <person name="Brannstrom I.O."/>
            <person name="Guillou S."/>
            <person name="Cros-Aarteil S."/>
            <person name="Calhoun S."/>
            <person name="Kuo A."/>
            <person name="Mondo S."/>
            <person name="Pangilinan J."/>
            <person name="Riley R."/>
            <person name="Labutti K."/>
            <person name="Andreopoulos B."/>
            <person name="Lipzen A."/>
            <person name="Chen C."/>
            <person name="Yanf M."/>
            <person name="Daum C."/>
            <person name="Ng V."/>
            <person name="Clum A."/>
            <person name="Steindorff A."/>
            <person name="Ohm R."/>
            <person name="Martin F."/>
            <person name="Silar P."/>
            <person name="Natvig D."/>
            <person name="Lalanne C."/>
            <person name="Gautier V."/>
            <person name="Ament-Velasquez S.L."/>
            <person name="Kruys A."/>
            <person name="Hutchinson M.I."/>
            <person name="Powell A.J."/>
            <person name="Barry K."/>
            <person name="Miller A.N."/>
            <person name="Grigoriev I.V."/>
            <person name="Debuchy R."/>
            <person name="Gladieux P."/>
            <person name="Thoren M.H."/>
            <person name="Johannesson H."/>
        </authorList>
    </citation>
    <scope>NUCLEOTIDE SEQUENCE</scope>
    <source>
        <strain evidence="2">CBS 118394</strain>
    </source>
</reference>
<accession>A0AAE0MBJ5</accession>
<sequence>MRWRCPFPPTILLSLTQFIFVMGQSFFMCVWKGKMGNIAGRSFRWYLGFDGWRRADRQRWGDALWVCIRSQVVQDTFSVSPAVGLSGFVFLRMEKSSLTGAAIDRPTNQQPTAQRQYTFWSASVFSLGLCILGSLSEWRVSVLYIDT</sequence>
<feature type="transmembrane region" description="Helical" evidence="1">
    <location>
        <begin position="117"/>
        <end position="135"/>
    </location>
</feature>
<feature type="transmembrane region" description="Helical" evidence="1">
    <location>
        <begin position="12"/>
        <end position="31"/>
    </location>
</feature>
<keyword evidence="1" id="KW-0472">Membrane</keyword>
<comment type="caution">
    <text evidence="2">The sequence shown here is derived from an EMBL/GenBank/DDBJ whole genome shotgun (WGS) entry which is preliminary data.</text>
</comment>
<keyword evidence="1" id="KW-1133">Transmembrane helix</keyword>
<evidence type="ECO:0000313" key="2">
    <source>
        <dbReference type="EMBL" id="KAK3326387.1"/>
    </source>
</evidence>
<gene>
    <name evidence="2" type="ORF">B0H66DRAFT_550822</name>
</gene>
<dbReference type="AlphaFoldDB" id="A0AAE0MBJ5"/>
<keyword evidence="1" id="KW-0812">Transmembrane</keyword>
<reference evidence="2" key="1">
    <citation type="journal article" date="2023" name="Mol. Phylogenet. Evol.">
        <title>Genome-scale phylogeny and comparative genomics of the fungal order Sordariales.</title>
        <authorList>
            <person name="Hensen N."/>
            <person name="Bonometti L."/>
            <person name="Westerberg I."/>
            <person name="Brannstrom I.O."/>
            <person name="Guillou S."/>
            <person name="Cros-Aarteil S."/>
            <person name="Calhoun S."/>
            <person name="Haridas S."/>
            <person name="Kuo A."/>
            <person name="Mondo S."/>
            <person name="Pangilinan J."/>
            <person name="Riley R."/>
            <person name="LaButti K."/>
            <person name="Andreopoulos B."/>
            <person name="Lipzen A."/>
            <person name="Chen C."/>
            <person name="Yan M."/>
            <person name="Daum C."/>
            <person name="Ng V."/>
            <person name="Clum A."/>
            <person name="Steindorff A."/>
            <person name="Ohm R.A."/>
            <person name="Martin F."/>
            <person name="Silar P."/>
            <person name="Natvig D.O."/>
            <person name="Lalanne C."/>
            <person name="Gautier V."/>
            <person name="Ament-Velasquez S.L."/>
            <person name="Kruys A."/>
            <person name="Hutchinson M.I."/>
            <person name="Powell A.J."/>
            <person name="Barry K."/>
            <person name="Miller A.N."/>
            <person name="Grigoriev I.V."/>
            <person name="Debuchy R."/>
            <person name="Gladieux P."/>
            <person name="Hiltunen Thoren M."/>
            <person name="Johannesson H."/>
        </authorList>
    </citation>
    <scope>NUCLEOTIDE SEQUENCE</scope>
    <source>
        <strain evidence="2">CBS 118394</strain>
    </source>
</reference>
<keyword evidence="3" id="KW-1185">Reference proteome</keyword>
<proteinExistence type="predicted"/>
<protein>
    <submittedName>
        <fullName evidence="2">Uncharacterized protein</fullName>
    </submittedName>
</protein>
<evidence type="ECO:0000313" key="3">
    <source>
        <dbReference type="Proteomes" id="UP001283341"/>
    </source>
</evidence>
<organism evidence="2 3">
    <name type="scientific">Apodospora peruviana</name>
    <dbReference type="NCBI Taxonomy" id="516989"/>
    <lineage>
        <taxon>Eukaryota</taxon>
        <taxon>Fungi</taxon>
        <taxon>Dikarya</taxon>
        <taxon>Ascomycota</taxon>
        <taxon>Pezizomycotina</taxon>
        <taxon>Sordariomycetes</taxon>
        <taxon>Sordariomycetidae</taxon>
        <taxon>Sordariales</taxon>
        <taxon>Lasiosphaeriaceae</taxon>
        <taxon>Apodospora</taxon>
    </lineage>
</organism>